<keyword evidence="3" id="KW-1185">Reference proteome</keyword>
<dbReference type="EMBL" id="JABAIA010000001">
    <property type="protein sequence ID" value="NLR63778.1"/>
    <property type="molecule type" value="Genomic_DNA"/>
</dbReference>
<dbReference type="RefSeq" id="WP_168869765.1">
    <property type="nucleotide sequence ID" value="NZ_JABAIA010000001.1"/>
</dbReference>
<comment type="caution">
    <text evidence="2">The sequence shown here is derived from an EMBL/GenBank/DDBJ whole genome shotgun (WGS) entry which is preliminary data.</text>
</comment>
<gene>
    <name evidence="2" type="ORF">HGH92_05630</name>
</gene>
<feature type="transmembrane region" description="Helical" evidence="1">
    <location>
        <begin position="12"/>
        <end position="33"/>
    </location>
</feature>
<accession>A0A847RSA8</accession>
<keyword evidence="1" id="KW-0812">Transmembrane</keyword>
<evidence type="ECO:0000313" key="3">
    <source>
        <dbReference type="Proteomes" id="UP000570474"/>
    </source>
</evidence>
<dbReference type="Proteomes" id="UP000570474">
    <property type="component" value="Unassembled WGS sequence"/>
</dbReference>
<keyword evidence="1" id="KW-1133">Transmembrane helix</keyword>
<organism evidence="2 3">
    <name type="scientific">Chitinophaga varians</name>
    <dbReference type="NCBI Taxonomy" id="2202339"/>
    <lineage>
        <taxon>Bacteria</taxon>
        <taxon>Pseudomonadati</taxon>
        <taxon>Bacteroidota</taxon>
        <taxon>Chitinophagia</taxon>
        <taxon>Chitinophagales</taxon>
        <taxon>Chitinophagaceae</taxon>
        <taxon>Chitinophaga</taxon>
    </lineage>
</organism>
<feature type="transmembrane region" description="Helical" evidence="1">
    <location>
        <begin position="45"/>
        <end position="64"/>
    </location>
</feature>
<protein>
    <submittedName>
        <fullName evidence="2">Uncharacterized protein</fullName>
    </submittedName>
</protein>
<sequence>MKEIRKPAPRRVAIGYLLAALPLLLFIFVFLFINATAGTTWQQLAPVLAQVLTAVSVGLAGVAAQW</sequence>
<name>A0A847RSA8_9BACT</name>
<keyword evidence="1" id="KW-0472">Membrane</keyword>
<proteinExistence type="predicted"/>
<evidence type="ECO:0000256" key="1">
    <source>
        <dbReference type="SAM" id="Phobius"/>
    </source>
</evidence>
<reference evidence="2 3" key="1">
    <citation type="submission" date="2020-04" db="EMBL/GenBank/DDBJ databases">
        <authorList>
            <person name="Yin C."/>
        </authorList>
    </citation>
    <scope>NUCLEOTIDE SEQUENCE [LARGE SCALE GENOMIC DNA]</scope>
    <source>
        <strain evidence="2 3">Ae27</strain>
    </source>
</reference>
<evidence type="ECO:0000313" key="2">
    <source>
        <dbReference type="EMBL" id="NLR63778.1"/>
    </source>
</evidence>
<dbReference type="AlphaFoldDB" id="A0A847RSA8"/>